<dbReference type="Proteomes" id="UP000752696">
    <property type="component" value="Unassembled WGS sequence"/>
</dbReference>
<accession>A0A6V7HIY2</accession>
<name>A0A6V7HIY2_9HYME</name>
<comment type="caution">
    <text evidence="2">The sequence shown here is derived from an EMBL/GenBank/DDBJ whole genome shotgun (WGS) entry which is preliminary data.</text>
</comment>
<sequence>MQPILKPSKIVQYNKKMGRVDLADQYTTTYCFLRKTLKWWRKLFFWEKLLLDLVGDFCTTAKRGRQSSSDKEQRLDGTLHIITLHLQHKHKDCAVCTKRKVPGGRKETSYICETCDRKPGLHVGECFKRYHTI</sequence>
<dbReference type="InterPro" id="IPR032718">
    <property type="entry name" value="PGBD4_Znf_C"/>
</dbReference>
<dbReference type="EMBL" id="CAJDYZ010013102">
    <property type="protein sequence ID" value="CAD1480922.1"/>
    <property type="molecule type" value="Genomic_DNA"/>
</dbReference>
<keyword evidence="3" id="KW-1185">Reference proteome</keyword>
<organism evidence="2 3">
    <name type="scientific">Heterotrigona itama</name>
    <dbReference type="NCBI Taxonomy" id="395501"/>
    <lineage>
        <taxon>Eukaryota</taxon>
        <taxon>Metazoa</taxon>
        <taxon>Ecdysozoa</taxon>
        <taxon>Arthropoda</taxon>
        <taxon>Hexapoda</taxon>
        <taxon>Insecta</taxon>
        <taxon>Pterygota</taxon>
        <taxon>Neoptera</taxon>
        <taxon>Endopterygota</taxon>
        <taxon>Hymenoptera</taxon>
        <taxon>Apocrita</taxon>
        <taxon>Aculeata</taxon>
        <taxon>Apoidea</taxon>
        <taxon>Anthophila</taxon>
        <taxon>Apidae</taxon>
        <taxon>Heterotrigona</taxon>
    </lineage>
</organism>
<dbReference type="Pfam" id="PF13842">
    <property type="entry name" value="zf-Tnp_2"/>
    <property type="match status" value="1"/>
</dbReference>
<protein>
    <recommendedName>
        <fullName evidence="1">PiggyBac transposable element-derived protein 4 C-terminal zinc-finger domain-containing protein</fullName>
    </recommendedName>
</protein>
<feature type="domain" description="PiggyBac transposable element-derived protein 4 C-terminal zinc-finger" evidence="1">
    <location>
        <begin position="80"/>
        <end position="131"/>
    </location>
</feature>
<evidence type="ECO:0000313" key="2">
    <source>
        <dbReference type="EMBL" id="CAD1480922.1"/>
    </source>
</evidence>
<evidence type="ECO:0000313" key="3">
    <source>
        <dbReference type="Proteomes" id="UP000752696"/>
    </source>
</evidence>
<feature type="non-terminal residue" evidence="2">
    <location>
        <position position="133"/>
    </location>
</feature>
<evidence type="ECO:0000259" key="1">
    <source>
        <dbReference type="Pfam" id="PF13842"/>
    </source>
</evidence>
<reference evidence="2" key="1">
    <citation type="submission" date="2020-07" db="EMBL/GenBank/DDBJ databases">
        <authorList>
            <person name="Nazaruddin N."/>
        </authorList>
    </citation>
    <scope>NUCLEOTIDE SEQUENCE</scope>
</reference>
<dbReference type="OrthoDB" id="7613954at2759"/>
<gene>
    <name evidence="2" type="ORF">MHI_LOCUS970967</name>
</gene>
<dbReference type="AlphaFoldDB" id="A0A6V7HIY2"/>
<proteinExistence type="predicted"/>